<organism evidence="2 3">
    <name type="scientific">Saccharopolyspora gloriosae</name>
    <dbReference type="NCBI Taxonomy" id="455344"/>
    <lineage>
        <taxon>Bacteria</taxon>
        <taxon>Bacillati</taxon>
        <taxon>Actinomycetota</taxon>
        <taxon>Actinomycetes</taxon>
        <taxon>Pseudonocardiales</taxon>
        <taxon>Pseudonocardiaceae</taxon>
        <taxon>Saccharopolyspora</taxon>
    </lineage>
</organism>
<evidence type="ECO:0000313" key="3">
    <source>
        <dbReference type="Proteomes" id="UP000580474"/>
    </source>
</evidence>
<reference evidence="2 3" key="1">
    <citation type="submission" date="2020-08" db="EMBL/GenBank/DDBJ databases">
        <title>Sequencing the genomes of 1000 actinobacteria strains.</title>
        <authorList>
            <person name="Klenk H.-P."/>
        </authorList>
    </citation>
    <scope>NUCLEOTIDE SEQUENCE [LARGE SCALE GENOMIC DNA]</scope>
    <source>
        <strain evidence="2 3">DSM 45582</strain>
    </source>
</reference>
<dbReference type="Proteomes" id="UP000580474">
    <property type="component" value="Unassembled WGS sequence"/>
</dbReference>
<evidence type="ECO:0000313" key="2">
    <source>
        <dbReference type="EMBL" id="MBB5072150.1"/>
    </source>
</evidence>
<keyword evidence="3" id="KW-1185">Reference proteome</keyword>
<evidence type="ECO:0000256" key="1">
    <source>
        <dbReference type="SAM" id="MobiDB-lite"/>
    </source>
</evidence>
<gene>
    <name evidence="2" type="ORF">BJ969_005238</name>
</gene>
<proteinExistence type="predicted"/>
<comment type="caution">
    <text evidence="2">The sequence shown here is derived from an EMBL/GenBank/DDBJ whole genome shotgun (WGS) entry which is preliminary data.</text>
</comment>
<dbReference type="AlphaFoldDB" id="A0A840NJU9"/>
<sequence>MQRARDVATEGGLAIKGYEIQEPGPAPAAPETLPADRPATQQQKQDHAAATQAAAAFEKKAQAYAQASQIVKEAKKKETDSQHVLVRFLSGTFDPAKLALTLTDMTSGATAAVAVRTSKFKEFAETAMSKAERASKLAASTDLSFANRSKAIGIQVTNEVNAKAALNDAMATRSARVIDRFPDRVKAGIKRVDTKLVPRDLKGPSPVLKGAVKVGQRIPVAGLIFTSIGVGVDVTSGKDPTQAVVGGASSLAAGAAVGACVAGPVGVVLGGVVGVGVGFVVDEVWPD</sequence>
<feature type="compositionally biased region" description="Low complexity" evidence="1">
    <location>
        <begin position="39"/>
        <end position="53"/>
    </location>
</feature>
<feature type="region of interest" description="Disordered" evidence="1">
    <location>
        <begin position="1"/>
        <end position="53"/>
    </location>
</feature>
<protein>
    <submittedName>
        <fullName evidence="2">Uncharacterized protein</fullName>
    </submittedName>
</protein>
<name>A0A840NJU9_9PSEU</name>
<dbReference type="EMBL" id="JACHIV010000001">
    <property type="protein sequence ID" value="MBB5072150.1"/>
    <property type="molecule type" value="Genomic_DNA"/>
</dbReference>
<accession>A0A840NJU9</accession>
<dbReference type="RefSeq" id="WP_184483288.1">
    <property type="nucleotide sequence ID" value="NZ_JACHIV010000001.1"/>
</dbReference>